<protein>
    <submittedName>
        <fullName evidence="2">Uncharacterized protein</fullName>
    </submittedName>
</protein>
<evidence type="ECO:0000313" key="2">
    <source>
        <dbReference type="EMBL" id="QIB34605.1"/>
    </source>
</evidence>
<feature type="transmembrane region" description="Helical" evidence="1">
    <location>
        <begin position="62"/>
        <end position="84"/>
    </location>
</feature>
<gene>
    <name evidence="2" type="ORF">G3A50_13425</name>
</gene>
<dbReference type="RefSeq" id="WP_163075748.1">
    <property type="nucleotide sequence ID" value="NZ_CP048630.1"/>
</dbReference>
<evidence type="ECO:0000256" key="1">
    <source>
        <dbReference type="SAM" id="Phobius"/>
    </source>
</evidence>
<name>A0A6P1YN93_9HYPH</name>
<keyword evidence="3" id="KW-1185">Reference proteome</keyword>
<dbReference type="EMBL" id="CP048630">
    <property type="protein sequence ID" value="QIB34605.1"/>
    <property type="molecule type" value="Genomic_DNA"/>
</dbReference>
<keyword evidence="1" id="KW-0812">Transmembrane</keyword>
<sequence>MQTSDAFVISLHCDPSELADPEVRAAIADVGRQLSTAGVSPRHQVHARTGAIMASMTSLGPYLVPIAVVAIPAIAKVLIAWINAASGRKIRVRIGDNTIEANSIEQTERLIARLEELQSKGRKTGPKS</sequence>
<dbReference type="AlphaFoldDB" id="A0A6P1YN93"/>
<dbReference type="KEGG" id="apra:G3A50_13425"/>
<keyword evidence="1" id="KW-1133">Transmembrane helix</keyword>
<organism evidence="2 3">
    <name type="scientific">Ancylobacter pratisalsi</name>
    <dbReference type="NCBI Taxonomy" id="1745854"/>
    <lineage>
        <taxon>Bacteria</taxon>
        <taxon>Pseudomonadati</taxon>
        <taxon>Pseudomonadota</taxon>
        <taxon>Alphaproteobacteria</taxon>
        <taxon>Hyphomicrobiales</taxon>
        <taxon>Xanthobacteraceae</taxon>
        <taxon>Ancylobacter</taxon>
    </lineage>
</organism>
<accession>A0A6P1YN93</accession>
<keyword evidence="1" id="KW-0472">Membrane</keyword>
<evidence type="ECO:0000313" key="3">
    <source>
        <dbReference type="Proteomes" id="UP000464751"/>
    </source>
</evidence>
<reference evidence="2 3" key="1">
    <citation type="submission" date="2020-02" db="EMBL/GenBank/DDBJ databases">
        <authorList>
            <person name="Li G."/>
        </authorList>
    </citation>
    <scope>NUCLEOTIDE SEQUENCE [LARGE SCALE GENOMIC DNA]</scope>
    <source>
        <strain evidence="2 3">DSM 102029</strain>
    </source>
</reference>
<proteinExistence type="predicted"/>
<dbReference type="Proteomes" id="UP000464751">
    <property type="component" value="Chromosome"/>
</dbReference>